<keyword evidence="8" id="KW-0812">Transmembrane</keyword>
<dbReference type="PIRSF" id="PIRSF002741">
    <property type="entry name" value="MppA"/>
    <property type="match status" value="1"/>
</dbReference>
<dbReference type="OrthoDB" id="9796817at2"/>
<dbReference type="Proteomes" id="UP000282654">
    <property type="component" value="Unassembled WGS sequence"/>
</dbReference>
<keyword evidence="6" id="KW-0732">Signal</keyword>
<dbReference type="InterPro" id="IPR030678">
    <property type="entry name" value="Peptide/Ni-bd"/>
</dbReference>
<dbReference type="AlphaFoldDB" id="A0A3N5AWN4"/>
<dbReference type="InterPro" id="IPR039424">
    <property type="entry name" value="SBP_5"/>
</dbReference>
<keyword evidence="5" id="KW-0813">Transport</keyword>
<keyword evidence="11" id="KW-1185">Reference proteome</keyword>
<evidence type="ECO:0000256" key="5">
    <source>
        <dbReference type="ARBA" id="ARBA00022448"/>
    </source>
</evidence>
<evidence type="ECO:0000313" key="10">
    <source>
        <dbReference type="EMBL" id="RPF49646.1"/>
    </source>
</evidence>
<keyword evidence="8" id="KW-1133">Transmembrane helix</keyword>
<gene>
    <name evidence="10" type="ORF">EDD75_0465</name>
</gene>
<evidence type="ECO:0000256" key="2">
    <source>
        <dbReference type="ARBA" id="ARBA00004418"/>
    </source>
</evidence>
<feature type="transmembrane region" description="Helical" evidence="8">
    <location>
        <begin position="12"/>
        <end position="32"/>
    </location>
</feature>
<dbReference type="PANTHER" id="PTHR30290:SF32">
    <property type="entry name" value="GLUTATHIONE-BINDING PROTEIN GSIB"/>
    <property type="match status" value="1"/>
</dbReference>
<reference evidence="10 11" key="1">
    <citation type="submission" date="2018-11" db="EMBL/GenBank/DDBJ databases">
        <title>Genomic Encyclopedia of Type Strains, Phase IV (KMG-IV): sequencing the most valuable type-strain genomes for metagenomic binning, comparative biology and taxonomic classification.</title>
        <authorList>
            <person name="Goeker M."/>
        </authorList>
    </citation>
    <scope>NUCLEOTIDE SEQUENCE [LARGE SCALE GENOMIC DNA]</scope>
    <source>
        <strain evidence="10 11">DSM 102936</strain>
    </source>
</reference>
<dbReference type="Gene3D" id="3.10.105.10">
    <property type="entry name" value="Dipeptide-binding Protein, Domain 3"/>
    <property type="match status" value="1"/>
</dbReference>
<comment type="subcellular location">
    <subcellularLocation>
        <location evidence="2">Periplasm</location>
    </subcellularLocation>
</comment>
<comment type="similarity">
    <text evidence="3">Belongs to the bacterial solute-binding protein 5 family.</text>
</comment>
<dbReference type="InterPro" id="IPR000914">
    <property type="entry name" value="SBP_5_dom"/>
</dbReference>
<accession>A0A3N5AWN4</accession>
<dbReference type="PANTHER" id="PTHR30290">
    <property type="entry name" value="PERIPLASMIC BINDING COMPONENT OF ABC TRANSPORTER"/>
    <property type="match status" value="1"/>
</dbReference>
<organism evidence="10 11">
    <name type="scientific">Thermodesulfitimonas autotrophica</name>
    <dbReference type="NCBI Taxonomy" id="1894989"/>
    <lineage>
        <taxon>Bacteria</taxon>
        <taxon>Bacillati</taxon>
        <taxon>Bacillota</taxon>
        <taxon>Clostridia</taxon>
        <taxon>Thermoanaerobacterales</taxon>
        <taxon>Thermoanaerobacteraceae</taxon>
        <taxon>Thermodesulfitimonas</taxon>
    </lineage>
</organism>
<evidence type="ECO:0000256" key="4">
    <source>
        <dbReference type="ARBA" id="ARBA00017393"/>
    </source>
</evidence>
<comment type="function">
    <text evidence="1">Part of the ABC transporter complex GsiABCD involved in glutathione import. Binds glutathione.</text>
</comment>
<sequence length="512" mass="55705">MRQLFVLHIPKKHFFFFAVLACAILAIFYGVALKGKHHCSDETATVLIATPALPGNIIPENLPNNEAGAFLPNVFEGLVRFKPDSCAVAPCLATSWQVSPDGRTWSFRLRPGVRFHNGRLLTAPVVAAAFERKLSAAAVSPYLRLLFGMVASVDAPDPQCVTFRLKYPYTPFLRNLALPQAAIYLPGVLPAGTGPYKIEALREGAVSLRAYEGYWDKMPAVARVLLRKIPDPGRRLRLLQQGKGVIALNIPLTAVSKLPPATLVKTTGAAVSYLGLYTDKEPFADPAARRALALLIDQTALCRNLYGRLLPPATALLPPPVAGTIPQQVPGSSHQTPAGVPSILKKRPLTLLTYNEARPYNPAGGIRLAAEIKRQLAVAGIEVVIRAYPWEKLKAAIRRQEGDFFLYGWTSDNGDPDNFLCCLLASFQISRGLNATHYRNPTLDLLLARGQQIPDSPLRAQIYARALATVAADSPLIPLAYSVHLAACTPEVSGFCLHPLGTYDLQHLKIGR</sequence>
<dbReference type="EMBL" id="RKRE01000001">
    <property type="protein sequence ID" value="RPF49646.1"/>
    <property type="molecule type" value="Genomic_DNA"/>
</dbReference>
<dbReference type="RefSeq" id="WP_123927432.1">
    <property type="nucleotide sequence ID" value="NZ_RKRE01000001.1"/>
</dbReference>
<dbReference type="GO" id="GO:0042938">
    <property type="term" value="P:dipeptide transport"/>
    <property type="evidence" value="ECO:0007669"/>
    <property type="project" value="TreeGrafter"/>
</dbReference>
<dbReference type="GO" id="GO:1904680">
    <property type="term" value="F:peptide transmembrane transporter activity"/>
    <property type="evidence" value="ECO:0007669"/>
    <property type="project" value="TreeGrafter"/>
</dbReference>
<protein>
    <recommendedName>
        <fullName evidence="4">Glutathione-binding protein GsiB</fullName>
    </recommendedName>
</protein>
<dbReference type="Gene3D" id="3.90.76.10">
    <property type="entry name" value="Dipeptide-binding Protein, Domain 1"/>
    <property type="match status" value="1"/>
</dbReference>
<dbReference type="Gene3D" id="3.40.190.10">
    <property type="entry name" value="Periplasmic binding protein-like II"/>
    <property type="match status" value="1"/>
</dbReference>
<comment type="caution">
    <text evidence="10">The sequence shown here is derived from an EMBL/GenBank/DDBJ whole genome shotgun (WGS) entry which is preliminary data.</text>
</comment>
<dbReference type="SUPFAM" id="SSF53850">
    <property type="entry name" value="Periplasmic binding protein-like II"/>
    <property type="match status" value="1"/>
</dbReference>
<dbReference type="GO" id="GO:0043190">
    <property type="term" value="C:ATP-binding cassette (ABC) transporter complex"/>
    <property type="evidence" value="ECO:0007669"/>
    <property type="project" value="InterPro"/>
</dbReference>
<evidence type="ECO:0000256" key="6">
    <source>
        <dbReference type="ARBA" id="ARBA00022729"/>
    </source>
</evidence>
<name>A0A3N5AWN4_9THEO</name>
<dbReference type="GO" id="GO:0030288">
    <property type="term" value="C:outer membrane-bounded periplasmic space"/>
    <property type="evidence" value="ECO:0007669"/>
    <property type="project" value="TreeGrafter"/>
</dbReference>
<feature type="domain" description="Solute-binding protein family 5" evidence="9">
    <location>
        <begin position="88"/>
        <end position="426"/>
    </location>
</feature>
<proteinExistence type="inferred from homology"/>
<evidence type="ECO:0000256" key="1">
    <source>
        <dbReference type="ARBA" id="ARBA00003489"/>
    </source>
</evidence>
<evidence type="ECO:0000256" key="7">
    <source>
        <dbReference type="ARBA" id="ARBA00022764"/>
    </source>
</evidence>
<keyword evidence="8" id="KW-0472">Membrane</keyword>
<evidence type="ECO:0000313" key="11">
    <source>
        <dbReference type="Proteomes" id="UP000282654"/>
    </source>
</evidence>
<evidence type="ECO:0000259" key="9">
    <source>
        <dbReference type="Pfam" id="PF00496"/>
    </source>
</evidence>
<evidence type="ECO:0000256" key="3">
    <source>
        <dbReference type="ARBA" id="ARBA00005695"/>
    </source>
</evidence>
<keyword evidence="7" id="KW-0574">Periplasm</keyword>
<evidence type="ECO:0000256" key="8">
    <source>
        <dbReference type="SAM" id="Phobius"/>
    </source>
</evidence>
<dbReference type="Pfam" id="PF00496">
    <property type="entry name" value="SBP_bac_5"/>
    <property type="match status" value="1"/>
</dbReference>